<feature type="non-terminal residue" evidence="1">
    <location>
        <position position="74"/>
    </location>
</feature>
<gene>
    <name evidence="1" type="ORF">N310_03152</name>
</gene>
<sequence length="74" mass="7882">SQTVPAQSHLSLAGVAQTQLLTQTQPLTVASTAEEQWLLLEVALVDVLGHRRVQMVHLVLGAVTGDAEPGSREK</sequence>
<accession>A0A091NHU1</accession>
<dbReference type="Proteomes" id="UP000053537">
    <property type="component" value="Unassembled WGS sequence"/>
</dbReference>
<organism evidence="1 2">
    <name type="scientific">Acanthisitta chloris</name>
    <name type="common">rifleman</name>
    <dbReference type="NCBI Taxonomy" id="57068"/>
    <lineage>
        <taxon>Eukaryota</taxon>
        <taxon>Metazoa</taxon>
        <taxon>Chordata</taxon>
        <taxon>Craniata</taxon>
        <taxon>Vertebrata</taxon>
        <taxon>Euteleostomi</taxon>
        <taxon>Archelosauria</taxon>
        <taxon>Archosauria</taxon>
        <taxon>Dinosauria</taxon>
        <taxon>Saurischia</taxon>
        <taxon>Theropoda</taxon>
        <taxon>Coelurosauria</taxon>
        <taxon>Aves</taxon>
        <taxon>Neognathae</taxon>
        <taxon>Neoaves</taxon>
        <taxon>Telluraves</taxon>
        <taxon>Australaves</taxon>
        <taxon>Passeriformes</taxon>
        <taxon>Acanthisittidae</taxon>
        <taxon>Acanthisitta</taxon>
    </lineage>
</organism>
<feature type="non-terminal residue" evidence="1">
    <location>
        <position position="1"/>
    </location>
</feature>
<reference evidence="1 2" key="1">
    <citation type="submission" date="2014-04" db="EMBL/GenBank/DDBJ databases">
        <title>Genome evolution of avian class.</title>
        <authorList>
            <person name="Zhang G."/>
            <person name="Li C."/>
        </authorList>
    </citation>
    <scope>NUCLEOTIDE SEQUENCE [LARGE SCALE GENOMIC DNA]</scope>
    <source>
        <strain evidence="1">BGI_N310</strain>
    </source>
</reference>
<evidence type="ECO:0000313" key="2">
    <source>
        <dbReference type="Proteomes" id="UP000053537"/>
    </source>
</evidence>
<dbReference type="EMBL" id="KK847095">
    <property type="protein sequence ID" value="KFP88484.1"/>
    <property type="molecule type" value="Genomic_DNA"/>
</dbReference>
<proteinExistence type="predicted"/>
<name>A0A091NHU1_9PASS</name>
<keyword evidence="2" id="KW-1185">Reference proteome</keyword>
<evidence type="ECO:0000313" key="1">
    <source>
        <dbReference type="EMBL" id="KFP88484.1"/>
    </source>
</evidence>
<dbReference type="AlphaFoldDB" id="A0A091NHU1"/>
<protein>
    <submittedName>
        <fullName evidence="1">Uncharacterized protein</fullName>
    </submittedName>
</protein>